<organism evidence="1 2">
    <name type="scientific">Parnassius mnemosyne</name>
    <name type="common">clouded apollo</name>
    <dbReference type="NCBI Taxonomy" id="213953"/>
    <lineage>
        <taxon>Eukaryota</taxon>
        <taxon>Metazoa</taxon>
        <taxon>Ecdysozoa</taxon>
        <taxon>Arthropoda</taxon>
        <taxon>Hexapoda</taxon>
        <taxon>Insecta</taxon>
        <taxon>Pterygota</taxon>
        <taxon>Neoptera</taxon>
        <taxon>Endopterygota</taxon>
        <taxon>Lepidoptera</taxon>
        <taxon>Glossata</taxon>
        <taxon>Ditrysia</taxon>
        <taxon>Papilionoidea</taxon>
        <taxon>Papilionidae</taxon>
        <taxon>Parnassiinae</taxon>
        <taxon>Parnassini</taxon>
        <taxon>Parnassius</taxon>
        <taxon>Driopa</taxon>
    </lineage>
</organism>
<name>A0AAV1LR23_9NEOP</name>
<dbReference type="AlphaFoldDB" id="A0AAV1LR23"/>
<evidence type="ECO:0000313" key="2">
    <source>
        <dbReference type="Proteomes" id="UP001314205"/>
    </source>
</evidence>
<dbReference type="Proteomes" id="UP001314205">
    <property type="component" value="Unassembled WGS sequence"/>
</dbReference>
<proteinExistence type="predicted"/>
<reference evidence="1 2" key="1">
    <citation type="submission" date="2023-11" db="EMBL/GenBank/DDBJ databases">
        <authorList>
            <person name="Hedman E."/>
            <person name="Englund M."/>
            <person name="Stromberg M."/>
            <person name="Nyberg Akerstrom W."/>
            <person name="Nylinder S."/>
            <person name="Jareborg N."/>
            <person name="Kallberg Y."/>
            <person name="Kronander E."/>
        </authorList>
    </citation>
    <scope>NUCLEOTIDE SEQUENCE [LARGE SCALE GENOMIC DNA]</scope>
</reference>
<gene>
    <name evidence="1" type="ORF">PARMNEM_LOCUS16826</name>
</gene>
<keyword evidence="2" id="KW-1185">Reference proteome</keyword>
<sequence length="167" mass="18105">MTDHGDLSNPRCGPQGRLKSERLWCELAVTLNSIGGGVNKSADKWKKGLSQVISSPTLALSPPPATHQQDTVDCEITTANLCGNITTCAHYSYTILQLAATAHPHTGDLNIAIHEEFKSATCTFYPSADLQATIPTNPELWDNCFPHTNVSKGSPEAYTHTIRQSDE</sequence>
<protein>
    <submittedName>
        <fullName evidence="1">Uncharacterized protein</fullName>
    </submittedName>
</protein>
<evidence type="ECO:0000313" key="1">
    <source>
        <dbReference type="EMBL" id="CAK1597666.1"/>
    </source>
</evidence>
<accession>A0AAV1LR23</accession>
<dbReference type="EMBL" id="CAVLGL010000095">
    <property type="protein sequence ID" value="CAK1597666.1"/>
    <property type="molecule type" value="Genomic_DNA"/>
</dbReference>
<comment type="caution">
    <text evidence="1">The sequence shown here is derived from an EMBL/GenBank/DDBJ whole genome shotgun (WGS) entry which is preliminary data.</text>
</comment>